<name>A0ABP7P4A6_9BACT</name>
<proteinExistence type="predicted"/>
<evidence type="ECO:0000313" key="3">
    <source>
        <dbReference type="Proteomes" id="UP001501556"/>
    </source>
</evidence>
<gene>
    <name evidence="2" type="ORF">GCM10022407_03270</name>
</gene>
<keyword evidence="3" id="KW-1185">Reference proteome</keyword>
<dbReference type="RefSeq" id="WP_345120254.1">
    <property type="nucleotide sequence ID" value="NZ_BAABDI010000001.1"/>
</dbReference>
<feature type="region of interest" description="Disordered" evidence="1">
    <location>
        <begin position="170"/>
        <end position="221"/>
    </location>
</feature>
<organism evidence="2 3">
    <name type="scientific">Hymenobacter antarcticus</name>
    <dbReference type="NCBI Taxonomy" id="486270"/>
    <lineage>
        <taxon>Bacteria</taxon>
        <taxon>Pseudomonadati</taxon>
        <taxon>Bacteroidota</taxon>
        <taxon>Cytophagia</taxon>
        <taxon>Cytophagales</taxon>
        <taxon>Hymenobacteraceae</taxon>
        <taxon>Hymenobacter</taxon>
    </lineage>
</organism>
<feature type="compositionally biased region" description="Polar residues" evidence="1">
    <location>
        <begin position="109"/>
        <end position="133"/>
    </location>
</feature>
<evidence type="ECO:0000313" key="2">
    <source>
        <dbReference type="EMBL" id="GAA3959478.1"/>
    </source>
</evidence>
<protein>
    <recommendedName>
        <fullName evidence="4">Helix-turn-helix domain-containing protein</fullName>
    </recommendedName>
</protein>
<evidence type="ECO:0008006" key="4">
    <source>
        <dbReference type="Google" id="ProtNLM"/>
    </source>
</evidence>
<dbReference type="EMBL" id="BAABDI010000001">
    <property type="protein sequence ID" value="GAA3959478.1"/>
    <property type="molecule type" value="Genomic_DNA"/>
</dbReference>
<accession>A0ABP7P4A6</accession>
<dbReference type="Proteomes" id="UP001501556">
    <property type="component" value="Unassembled WGS sequence"/>
</dbReference>
<evidence type="ECO:0000256" key="1">
    <source>
        <dbReference type="SAM" id="MobiDB-lite"/>
    </source>
</evidence>
<reference evidence="3" key="1">
    <citation type="journal article" date="2019" name="Int. J. Syst. Evol. Microbiol.">
        <title>The Global Catalogue of Microorganisms (GCM) 10K type strain sequencing project: providing services to taxonomists for standard genome sequencing and annotation.</title>
        <authorList>
            <consortium name="The Broad Institute Genomics Platform"/>
            <consortium name="The Broad Institute Genome Sequencing Center for Infectious Disease"/>
            <person name="Wu L."/>
            <person name="Ma J."/>
        </authorList>
    </citation>
    <scope>NUCLEOTIDE SEQUENCE [LARGE SCALE GENOMIC DNA]</scope>
    <source>
        <strain evidence="3">JCM 17217</strain>
    </source>
</reference>
<comment type="caution">
    <text evidence="2">The sequence shown here is derived from an EMBL/GenBank/DDBJ whole genome shotgun (WGS) entry which is preliminary data.</text>
</comment>
<feature type="region of interest" description="Disordered" evidence="1">
    <location>
        <begin position="101"/>
        <end position="138"/>
    </location>
</feature>
<sequence>MNFIRHIRTAFELLATRTDATPHHVSLYVALFTQWNEERFPESVMLVRAEVMQAAHIGSPSTYLKCLRELSAYGLITYLPSKSEHRPSRCLMHELQPAQPAPEMAQAPNSTQPAASPKSVASTNPKSGASSVASRGKAVVSFDKQVETTGNKNKPVLSIKLDEAAAEKKEGFAFSPTSQLSEPDDSELTAQEPPPNAAAHQAGRVARKGKAPARPQRPEIPFTESDLADLPAFMAAFDGTDYALADLRFYHEKILNWRQKGEVPRRRDWLATSKQFFLNDVAENRLKLAPGVQSYQPGATYADTGIPTTGYRSSRWD</sequence>